<dbReference type="RefSeq" id="WP_139078755.1">
    <property type="nucleotide sequence ID" value="NZ_VDFU01000042.1"/>
</dbReference>
<evidence type="ECO:0000313" key="3">
    <source>
        <dbReference type="Proteomes" id="UP000305887"/>
    </source>
</evidence>
<feature type="domain" description="NADP-dependent oxidoreductase" evidence="1">
    <location>
        <begin position="5"/>
        <end position="76"/>
    </location>
</feature>
<dbReference type="InterPro" id="IPR020471">
    <property type="entry name" value="AKR"/>
</dbReference>
<evidence type="ECO:0000313" key="2">
    <source>
        <dbReference type="EMBL" id="TNC46073.1"/>
    </source>
</evidence>
<gene>
    <name evidence="2" type="ORF">FHG66_19565</name>
</gene>
<dbReference type="Pfam" id="PF00248">
    <property type="entry name" value="Aldo_ket_red"/>
    <property type="match status" value="1"/>
</dbReference>
<evidence type="ECO:0000259" key="1">
    <source>
        <dbReference type="Pfam" id="PF00248"/>
    </source>
</evidence>
<organism evidence="2 3">
    <name type="scientific">Rubellimicrobium rubrum</name>
    <dbReference type="NCBI Taxonomy" id="2585369"/>
    <lineage>
        <taxon>Bacteria</taxon>
        <taxon>Pseudomonadati</taxon>
        <taxon>Pseudomonadota</taxon>
        <taxon>Alphaproteobacteria</taxon>
        <taxon>Rhodobacterales</taxon>
        <taxon>Roseobacteraceae</taxon>
        <taxon>Rubellimicrobium</taxon>
    </lineage>
</organism>
<accession>A0A5C4MNZ5</accession>
<dbReference type="Proteomes" id="UP000305887">
    <property type="component" value="Unassembled WGS sequence"/>
</dbReference>
<dbReference type="Gene3D" id="3.20.20.100">
    <property type="entry name" value="NADP-dependent oxidoreductase domain"/>
    <property type="match status" value="1"/>
</dbReference>
<dbReference type="EMBL" id="VDFU01000042">
    <property type="protein sequence ID" value="TNC46073.1"/>
    <property type="molecule type" value="Genomic_DNA"/>
</dbReference>
<keyword evidence="3" id="KW-1185">Reference proteome</keyword>
<comment type="caution">
    <text evidence="2">The sequence shown here is derived from an EMBL/GenBank/DDBJ whole genome shotgun (WGS) entry which is preliminary data.</text>
</comment>
<dbReference type="InterPro" id="IPR023210">
    <property type="entry name" value="NADP_OxRdtase_dom"/>
</dbReference>
<dbReference type="OrthoDB" id="9768851at2"/>
<name>A0A5C4MNZ5_9RHOB</name>
<dbReference type="GO" id="GO:0016491">
    <property type="term" value="F:oxidoreductase activity"/>
    <property type="evidence" value="ECO:0007669"/>
    <property type="project" value="InterPro"/>
</dbReference>
<dbReference type="PANTHER" id="PTHR42686:SF1">
    <property type="entry name" value="GH17980P-RELATED"/>
    <property type="match status" value="1"/>
</dbReference>
<protein>
    <recommendedName>
        <fullName evidence="1">NADP-dependent oxidoreductase domain-containing protein</fullName>
    </recommendedName>
</protein>
<dbReference type="AlphaFoldDB" id="A0A5C4MNZ5"/>
<proteinExistence type="predicted"/>
<dbReference type="SUPFAM" id="SSF51430">
    <property type="entry name" value="NAD(P)-linked oxidoreductase"/>
    <property type="match status" value="1"/>
</dbReference>
<sequence length="78" mass="8676">MNFQVNFDYSYDGIRRSYEQSLQRLSLPTVDALIIHDFDHGYHGDATLARHLSDLDAGGLRALGELKARGEVQAVGRG</sequence>
<dbReference type="PANTHER" id="PTHR42686">
    <property type="entry name" value="GH17980P-RELATED"/>
    <property type="match status" value="1"/>
</dbReference>
<dbReference type="InterPro" id="IPR036812">
    <property type="entry name" value="NAD(P)_OxRdtase_dom_sf"/>
</dbReference>
<reference evidence="2 3" key="1">
    <citation type="submission" date="2019-06" db="EMBL/GenBank/DDBJ databases">
        <title>YIM 131921 draft genome.</title>
        <authorList>
            <person name="Jiang L."/>
        </authorList>
    </citation>
    <scope>NUCLEOTIDE SEQUENCE [LARGE SCALE GENOMIC DNA]</scope>
    <source>
        <strain evidence="2 3">YIM 131921</strain>
    </source>
</reference>
<dbReference type="GO" id="GO:0005829">
    <property type="term" value="C:cytosol"/>
    <property type="evidence" value="ECO:0007669"/>
    <property type="project" value="TreeGrafter"/>
</dbReference>